<dbReference type="InterPro" id="IPR012902">
    <property type="entry name" value="N_methyl_site"/>
</dbReference>
<dbReference type="Proteomes" id="UP000235616">
    <property type="component" value="Unassembled WGS sequence"/>
</dbReference>
<gene>
    <name evidence="4" type="ORF">C0Z18_30875</name>
</gene>
<dbReference type="AlphaFoldDB" id="A0A2N7VBW1"/>
<dbReference type="NCBIfam" id="TIGR02532">
    <property type="entry name" value="IV_pilin_GFxxxE"/>
    <property type="match status" value="1"/>
</dbReference>
<feature type="domain" description="Type 4 secretion system PilS N-terminal" evidence="3">
    <location>
        <begin position="101"/>
        <end position="217"/>
    </location>
</feature>
<feature type="compositionally biased region" description="Polar residues" evidence="1">
    <location>
        <begin position="7"/>
        <end position="22"/>
    </location>
</feature>
<dbReference type="EMBL" id="PNYA01000042">
    <property type="protein sequence ID" value="PMS14653.1"/>
    <property type="molecule type" value="Genomic_DNA"/>
</dbReference>
<feature type="region of interest" description="Disordered" evidence="1">
    <location>
        <begin position="1"/>
        <end position="47"/>
    </location>
</feature>
<comment type="caution">
    <text evidence="4">The sequence shown here is derived from an EMBL/GenBank/DDBJ whole genome shotgun (WGS) entry which is preliminary data.</text>
</comment>
<sequence length="221" mass="23183">MRWKPMSSPSANSGERSMTTQFEPVPPKGAKPHAPLGTGGTKHRTIGRQKGFSLTELAIVLGIIALIAAAAMVVVPRVLASIRAGKIIDAFNEAIPSIQTAYQNQTSFANLATAQVAQNGWLNDSFVEMAGGVPDGNLVTQWGTIVFAPTAGNTQGQVTMNDIPTKECVKIGNNFMNDMYLTATINGAAVKAGPNNVDLTAVGTQCSSTTTNTIVFTFGRA</sequence>
<dbReference type="InterPro" id="IPR014911">
    <property type="entry name" value="PilS_N"/>
</dbReference>
<evidence type="ECO:0000313" key="4">
    <source>
        <dbReference type="EMBL" id="PMS14653.1"/>
    </source>
</evidence>
<feature type="transmembrane region" description="Helical" evidence="2">
    <location>
        <begin position="57"/>
        <end position="79"/>
    </location>
</feature>
<dbReference type="Pfam" id="PF08805">
    <property type="entry name" value="PilS"/>
    <property type="match status" value="1"/>
</dbReference>
<evidence type="ECO:0000259" key="3">
    <source>
        <dbReference type="Pfam" id="PF08805"/>
    </source>
</evidence>
<name>A0A2N7VBW1_9BURK</name>
<keyword evidence="2" id="KW-1133">Transmembrane helix</keyword>
<keyword evidence="5" id="KW-1185">Reference proteome</keyword>
<dbReference type="InterPro" id="IPR045584">
    <property type="entry name" value="Pilin-like"/>
</dbReference>
<evidence type="ECO:0000313" key="5">
    <source>
        <dbReference type="Proteomes" id="UP000235616"/>
    </source>
</evidence>
<reference evidence="4 5" key="1">
    <citation type="submission" date="2018-01" db="EMBL/GenBank/DDBJ databases">
        <title>Whole genome analyses suggest that Burkholderia sensu lato contains two further novel genera in the rhizoxinica-symbiotica group Mycetohabitans gen. nov., and Trinickia gen. nov.: implications for the evolution of diazotrophy and nodulation in the Burkholderiaceae.</title>
        <authorList>
            <person name="Estrada-de los Santos P."/>
            <person name="Palmer M."/>
            <person name="Chavez-Ramirez B."/>
            <person name="Beukes C."/>
            <person name="Steenkamp E.T."/>
            <person name="Hirsch A.M."/>
            <person name="Manyaka P."/>
            <person name="Maluk M."/>
            <person name="Lafos M."/>
            <person name="Crook M."/>
            <person name="Gross E."/>
            <person name="Simon M.F."/>
            <person name="Bueno dos Reis Junior F."/>
            <person name="Poole P.S."/>
            <person name="Venter S.N."/>
            <person name="James E.K."/>
        </authorList>
    </citation>
    <scope>NUCLEOTIDE SEQUENCE [LARGE SCALE GENOMIC DNA]</scope>
    <source>
        <strain evidence="4 5">GIMN1.004</strain>
    </source>
</reference>
<organism evidence="4 5">
    <name type="scientific">Trinickia dabaoshanensis</name>
    <dbReference type="NCBI Taxonomy" id="564714"/>
    <lineage>
        <taxon>Bacteria</taxon>
        <taxon>Pseudomonadati</taxon>
        <taxon>Pseudomonadota</taxon>
        <taxon>Betaproteobacteria</taxon>
        <taxon>Burkholderiales</taxon>
        <taxon>Burkholderiaceae</taxon>
        <taxon>Trinickia</taxon>
    </lineage>
</organism>
<protein>
    <recommendedName>
        <fullName evidence="3">Type 4 secretion system PilS N-terminal domain-containing protein</fullName>
    </recommendedName>
</protein>
<keyword evidence="2" id="KW-0812">Transmembrane</keyword>
<evidence type="ECO:0000256" key="1">
    <source>
        <dbReference type="SAM" id="MobiDB-lite"/>
    </source>
</evidence>
<evidence type="ECO:0000256" key="2">
    <source>
        <dbReference type="SAM" id="Phobius"/>
    </source>
</evidence>
<dbReference type="Pfam" id="PF07963">
    <property type="entry name" value="N_methyl"/>
    <property type="match status" value="1"/>
</dbReference>
<proteinExistence type="predicted"/>
<dbReference type="Gene3D" id="3.30.1690.10">
    <property type="entry name" value="TcpA-like pilin"/>
    <property type="match status" value="1"/>
</dbReference>
<dbReference type="SUPFAM" id="SSF54523">
    <property type="entry name" value="Pili subunits"/>
    <property type="match status" value="1"/>
</dbReference>
<keyword evidence="2" id="KW-0472">Membrane</keyword>
<accession>A0A2N7VBW1</accession>